<evidence type="ECO:0000313" key="2">
    <source>
        <dbReference type="Proteomes" id="UP000325081"/>
    </source>
</evidence>
<accession>A0A5A7PWK9</accession>
<name>A0A5A7PWK9_STRAF</name>
<comment type="caution">
    <text evidence="1">The sequence shown here is derived from an EMBL/GenBank/DDBJ whole genome shotgun (WGS) entry which is preliminary data.</text>
</comment>
<dbReference type="GO" id="GO:0016853">
    <property type="term" value="F:isomerase activity"/>
    <property type="evidence" value="ECO:0007669"/>
    <property type="project" value="UniProtKB-KW"/>
</dbReference>
<keyword evidence="2" id="KW-1185">Reference proteome</keyword>
<dbReference type="Proteomes" id="UP000325081">
    <property type="component" value="Unassembled WGS sequence"/>
</dbReference>
<proteinExistence type="predicted"/>
<evidence type="ECO:0000313" key="1">
    <source>
        <dbReference type="EMBL" id="GER36507.1"/>
    </source>
</evidence>
<gene>
    <name evidence="1" type="ORF">STAS_12850</name>
</gene>
<organism evidence="1 2">
    <name type="scientific">Striga asiatica</name>
    <name type="common">Asiatic witchweed</name>
    <name type="synonym">Buchnera asiatica</name>
    <dbReference type="NCBI Taxonomy" id="4170"/>
    <lineage>
        <taxon>Eukaryota</taxon>
        <taxon>Viridiplantae</taxon>
        <taxon>Streptophyta</taxon>
        <taxon>Embryophyta</taxon>
        <taxon>Tracheophyta</taxon>
        <taxon>Spermatophyta</taxon>
        <taxon>Magnoliopsida</taxon>
        <taxon>eudicotyledons</taxon>
        <taxon>Gunneridae</taxon>
        <taxon>Pentapetalae</taxon>
        <taxon>asterids</taxon>
        <taxon>lamiids</taxon>
        <taxon>Lamiales</taxon>
        <taxon>Orobanchaceae</taxon>
        <taxon>Buchnereae</taxon>
        <taxon>Striga</taxon>
    </lineage>
</organism>
<reference evidence="2" key="1">
    <citation type="journal article" date="2019" name="Curr. Biol.">
        <title>Genome Sequence of Striga asiatica Provides Insight into the Evolution of Plant Parasitism.</title>
        <authorList>
            <person name="Yoshida S."/>
            <person name="Kim S."/>
            <person name="Wafula E.K."/>
            <person name="Tanskanen J."/>
            <person name="Kim Y.M."/>
            <person name="Honaas L."/>
            <person name="Yang Z."/>
            <person name="Spallek T."/>
            <person name="Conn C.E."/>
            <person name="Ichihashi Y."/>
            <person name="Cheong K."/>
            <person name="Cui S."/>
            <person name="Der J.P."/>
            <person name="Gundlach H."/>
            <person name="Jiao Y."/>
            <person name="Hori C."/>
            <person name="Ishida J.K."/>
            <person name="Kasahara H."/>
            <person name="Kiba T."/>
            <person name="Kim M.S."/>
            <person name="Koo N."/>
            <person name="Laohavisit A."/>
            <person name="Lee Y.H."/>
            <person name="Lumba S."/>
            <person name="McCourt P."/>
            <person name="Mortimer J.C."/>
            <person name="Mutuku J.M."/>
            <person name="Nomura T."/>
            <person name="Sasaki-Sekimoto Y."/>
            <person name="Seto Y."/>
            <person name="Wang Y."/>
            <person name="Wakatake T."/>
            <person name="Sakakibara H."/>
            <person name="Demura T."/>
            <person name="Yamaguchi S."/>
            <person name="Yoneyama K."/>
            <person name="Manabe R.I."/>
            <person name="Nelson D.C."/>
            <person name="Schulman A.H."/>
            <person name="Timko M.P."/>
            <person name="dePamphilis C.W."/>
            <person name="Choi D."/>
            <person name="Shirasu K."/>
        </authorList>
    </citation>
    <scope>NUCLEOTIDE SEQUENCE [LARGE SCALE GENOMIC DNA]</scope>
    <source>
        <strain evidence="2">cv. UVA1</strain>
    </source>
</reference>
<feature type="non-terminal residue" evidence="1">
    <location>
        <position position="100"/>
    </location>
</feature>
<dbReference type="AlphaFoldDB" id="A0A5A7PWK9"/>
<dbReference type="EMBL" id="BKCP01005183">
    <property type="protein sequence ID" value="GER36507.1"/>
    <property type="molecule type" value="Genomic_DNA"/>
</dbReference>
<protein>
    <submittedName>
        <fullName evidence="1">Peptidyl-prolyl cis-trans isomerase /cyclophilin-40 (CYP40) / rotamase</fullName>
    </submittedName>
</protein>
<sequence length="100" mass="11723">MRLHWLNFQKLSGWTLEYETVNEVKHQALQHVHKRKTTAEDVQRKRAGQHLLVSWAKEGGSEVKQWSISRERQADPTRVVQADLVEATMLQIKRLGPRLE</sequence>
<keyword evidence="1" id="KW-0413">Isomerase</keyword>